<keyword evidence="2" id="KW-1185">Reference proteome</keyword>
<name>A0ACD5ZP84_AVESA</name>
<dbReference type="Proteomes" id="UP001732700">
    <property type="component" value="Chromosome 7A"/>
</dbReference>
<evidence type="ECO:0000313" key="1">
    <source>
        <dbReference type="EnsemblPlants" id="AVESA.00010b.r2.7AG1191890.1.CDS"/>
    </source>
</evidence>
<protein>
    <submittedName>
        <fullName evidence="1">Uncharacterized protein</fullName>
    </submittedName>
</protein>
<proteinExistence type="predicted"/>
<reference evidence="1" key="1">
    <citation type="submission" date="2021-05" db="EMBL/GenBank/DDBJ databases">
        <authorList>
            <person name="Scholz U."/>
            <person name="Mascher M."/>
            <person name="Fiebig A."/>
        </authorList>
    </citation>
    <scope>NUCLEOTIDE SEQUENCE [LARGE SCALE GENOMIC DNA]</scope>
</reference>
<reference evidence="1" key="2">
    <citation type="submission" date="2025-09" db="UniProtKB">
        <authorList>
            <consortium name="EnsemblPlants"/>
        </authorList>
    </citation>
    <scope>IDENTIFICATION</scope>
</reference>
<dbReference type="EnsemblPlants" id="AVESA.00010b.r2.7AG1191890.1">
    <property type="protein sequence ID" value="AVESA.00010b.r2.7AG1191890.1.CDS"/>
    <property type="gene ID" value="AVESA.00010b.r2.7AG1191890"/>
</dbReference>
<sequence>MIPSHTYIRDKTTEPGGDLSVSAAGKARRRRSMVLDTEKPPVPLIISTVTYCCGACGYDLKLSSLARDTSSAAARRRRRSVVVFEAIDDARFGHLDEFRCLDLRALRLFARRTRLLCRKCGALLGYGYHDTAAATKPPRYHIKIRALHPAASSQDDETAAHATPTDA</sequence>
<accession>A0ACD5ZP84</accession>
<organism evidence="1 2">
    <name type="scientific">Avena sativa</name>
    <name type="common">Oat</name>
    <dbReference type="NCBI Taxonomy" id="4498"/>
    <lineage>
        <taxon>Eukaryota</taxon>
        <taxon>Viridiplantae</taxon>
        <taxon>Streptophyta</taxon>
        <taxon>Embryophyta</taxon>
        <taxon>Tracheophyta</taxon>
        <taxon>Spermatophyta</taxon>
        <taxon>Magnoliopsida</taxon>
        <taxon>Liliopsida</taxon>
        <taxon>Poales</taxon>
        <taxon>Poaceae</taxon>
        <taxon>BOP clade</taxon>
        <taxon>Pooideae</taxon>
        <taxon>Poodae</taxon>
        <taxon>Poeae</taxon>
        <taxon>Poeae Chloroplast Group 1 (Aveneae type)</taxon>
        <taxon>Aveninae</taxon>
        <taxon>Avena</taxon>
    </lineage>
</organism>
<evidence type="ECO:0000313" key="2">
    <source>
        <dbReference type="Proteomes" id="UP001732700"/>
    </source>
</evidence>